<dbReference type="InterPro" id="IPR017871">
    <property type="entry name" value="ABC_transporter-like_CS"/>
</dbReference>
<dbReference type="Proteomes" id="UP000824063">
    <property type="component" value="Unassembled WGS sequence"/>
</dbReference>
<accession>A0A9D2F6F5</accession>
<dbReference type="Gene3D" id="3.40.50.300">
    <property type="entry name" value="P-loop containing nucleotide triphosphate hydrolases"/>
    <property type="match status" value="1"/>
</dbReference>
<sequence>MEAVVTLENAQVIYSSKKDDLTATDPLSLTIQSGEFICLVGPSGCGKSTLLKLMAGYLKPSLGEVRMNGEIIDGPDWRRGVVFQTSTLYPWLTVRKNIEYGMKMRKIPVNKRQEETNFFLEQIEMLDFADCYPHELSGGMKQRVAMARTMVNHPELLLMDEPFGALDALTRMKMQGLMRKLWQKSGQTIFLITHDIEEALSLATRVIVMSKAPGAIVESIDVDYSLKALAEEKNEVVMDESFMQLKESILRQIYTS</sequence>
<evidence type="ECO:0000256" key="4">
    <source>
        <dbReference type="ARBA" id="ARBA00022741"/>
    </source>
</evidence>
<dbReference type="CDD" id="cd03293">
    <property type="entry name" value="ABC_NrtD_SsuB_transporters"/>
    <property type="match status" value="1"/>
</dbReference>
<organism evidence="9 10">
    <name type="scientific">Candidatus Enterococcus avicola</name>
    <dbReference type="NCBI Taxonomy" id="2838561"/>
    <lineage>
        <taxon>Bacteria</taxon>
        <taxon>Bacillati</taxon>
        <taxon>Bacillota</taxon>
        <taxon>Bacilli</taxon>
        <taxon>Lactobacillales</taxon>
        <taxon>Enterococcaceae</taxon>
        <taxon>Enterococcus</taxon>
    </lineage>
</organism>
<dbReference type="InterPro" id="IPR003439">
    <property type="entry name" value="ABC_transporter-like_ATP-bd"/>
</dbReference>
<dbReference type="PROSITE" id="PS00211">
    <property type="entry name" value="ABC_TRANSPORTER_1"/>
    <property type="match status" value="1"/>
</dbReference>
<dbReference type="PANTHER" id="PTHR42788:SF18">
    <property type="entry name" value="TAURINE IMPORT ATP-BINDING PROTEIN TAUB"/>
    <property type="match status" value="1"/>
</dbReference>
<dbReference type="PANTHER" id="PTHR42788">
    <property type="entry name" value="TAURINE IMPORT ATP-BINDING PROTEIN-RELATED"/>
    <property type="match status" value="1"/>
</dbReference>
<dbReference type="Pfam" id="PF00005">
    <property type="entry name" value="ABC_tran"/>
    <property type="match status" value="1"/>
</dbReference>
<keyword evidence="3" id="KW-0997">Cell inner membrane</keyword>
<dbReference type="EMBL" id="DXBN01000081">
    <property type="protein sequence ID" value="HIZ52956.1"/>
    <property type="molecule type" value="Genomic_DNA"/>
</dbReference>
<protein>
    <submittedName>
        <fullName evidence="9">ABC transporter ATP-binding protein</fullName>
    </submittedName>
</protein>
<proteinExistence type="predicted"/>
<dbReference type="SUPFAM" id="SSF52540">
    <property type="entry name" value="P-loop containing nucleoside triphosphate hydrolases"/>
    <property type="match status" value="1"/>
</dbReference>
<dbReference type="InterPro" id="IPR027417">
    <property type="entry name" value="P-loop_NTPase"/>
</dbReference>
<evidence type="ECO:0000256" key="5">
    <source>
        <dbReference type="ARBA" id="ARBA00022840"/>
    </source>
</evidence>
<dbReference type="SMART" id="SM00382">
    <property type="entry name" value="AAA"/>
    <property type="match status" value="1"/>
</dbReference>
<name>A0A9D2F6F5_9ENTE</name>
<keyword evidence="7" id="KW-0472">Membrane</keyword>
<evidence type="ECO:0000256" key="3">
    <source>
        <dbReference type="ARBA" id="ARBA00022519"/>
    </source>
</evidence>
<feature type="domain" description="ABC transporter" evidence="8">
    <location>
        <begin position="7"/>
        <end position="236"/>
    </location>
</feature>
<dbReference type="InterPro" id="IPR003593">
    <property type="entry name" value="AAA+_ATPase"/>
</dbReference>
<dbReference type="InterPro" id="IPR050166">
    <property type="entry name" value="ABC_transporter_ATP-bind"/>
</dbReference>
<dbReference type="AlphaFoldDB" id="A0A9D2F6F5"/>
<evidence type="ECO:0000256" key="2">
    <source>
        <dbReference type="ARBA" id="ARBA00022475"/>
    </source>
</evidence>
<keyword evidence="1" id="KW-0813">Transport</keyword>
<keyword evidence="5 9" id="KW-0067">ATP-binding</keyword>
<evidence type="ECO:0000256" key="7">
    <source>
        <dbReference type="ARBA" id="ARBA00023136"/>
    </source>
</evidence>
<evidence type="ECO:0000313" key="9">
    <source>
        <dbReference type="EMBL" id="HIZ52956.1"/>
    </source>
</evidence>
<gene>
    <name evidence="9" type="ORF">IAA20_03320</name>
</gene>
<reference evidence="9" key="1">
    <citation type="journal article" date="2021" name="PeerJ">
        <title>Extensive microbial diversity within the chicken gut microbiome revealed by metagenomics and culture.</title>
        <authorList>
            <person name="Gilroy R."/>
            <person name="Ravi A."/>
            <person name="Getino M."/>
            <person name="Pursley I."/>
            <person name="Horton D.L."/>
            <person name="Alikhan N.F."/>
            <person name="Baker D."/>
            <person name="Gharbi K."/>
            <person name="Hall N."/>
            <person name="Watson M."/>
            <person name="Adriaenssens E.M."/>
            <person name="Foster-Nyarko E."/>
            <person name="Jarju S."/>
            <person name="Secka A."/>
            <person name="Antonio M."/>
            <person name="Oren A."/>
            <person name="Chaudhuri R.R."/>
            <person name="La Ragione R."/>
            <person name="Hildebrand F."/>
            <person name="Pallen M.J."/>
        </authorList>
    </citation>
    <scope>NUCLEOTIDE SEQUENCE</scope>
    <source>
        <strain evidence="9">CHK172-16539</strain>
    </source>
</reference>
<dbReference type="GO" id="GO:0016887">
    <property type="term" value="F:ATP hydrolysis activity"/>
    <property type="evidence" value="ECO:0007669"/>
    <property type="project" value="InterPro"/>
</dbReference>
<dbReference type="PROSITE" id="PS50893">
    <property type="entry name" value="ABC_TRANSPORTER_2"/>
    <property type="match status" value="1"/>
</dbReference>
<evidence type="ECO:0000313" key="10">
    <source>
        <dbReference type="Proteomes" id="UP000824063"/>
    </source>
</evidence>
<keyword evidence="4" id="KW-0547">Nucleotide-binding</keyword>
<evidence type="ECO:0000256" key="6">
    <source>
        <dbReference type="ARBA" id="ARBA00022967"/>
    </source>
</evidence>
<evidence type="ECO:0000259" key="8">
    <source>
        <dbReference type="PROSITE" id="PS50893"/>
    </source>
</evidence>
<dbReference type="GO" id="GO:0005524">
    <property type="term" value="F:ATP binding"/>
    <property type="evidence" value="ECO:0007669"/>
    <property type="project" value="UniProtKB-KW"/>
</dbReference>
<comment type="caution">
    <text evidence="9">The sequence shown here is derived from an EMBL/GenBank/DDBJ whole genome shotgun (WGS) entry which is preliminary data.</text>
</comment>
<evidence type="ECO:0000256" key="1">
    <source>
        <dbReference type="ARBA" id="ARBA00022448"/>
    </source>
</evidence>
<reference evidence="9" key="2">
    <citation type="submission" date="2021-04" db="EMBL/GenBank/DDBJ databases">
        <authorList>
            <person name="Gilroy R."/>
        </authorList>
    </citation>
    <scope>NUCLEOTIDE SEQUENCE</scope>
    <source>
        <strain evidence="9">CHK172-16539</strain>
    </source>
</reference>
<keyword evidence="2" id="KW-1003">Cell membrane</keyword>
<keyword evidence="6" id="KW-1278">Translocase</keyword>